<dbReference type="HAMAP" id="MF_01930">
    <property type="entry name" value="PurN"/>
    <property type="match status" value="1"/>
</dbReference>
<keyword evidence="2 6" id="KW-0808">Transferase</keyword>
<evidence type="ECO:0000256" key="3">
    <source>
        <dbReference type="ARBA" id="ARBA00022755"/>
    </source>
</evidence>
<reference evidence="8 9" key="1">
    <citation type="journal article" date="2011" name="Stand. Genomic Sci.">
        <title>Complete genome sequence of Parvibaculum lavamentivorans type strain (DS-1(T)).</title>
        <authorList>
            <person name="Schleheck D."/>
            <person name="Weiss M."/>
            <person name="Pitluck S."/>
            <person name="Bruce D."/>
            <person name="Land M.L."/>
            <person name="Han S."/>
            <person name="Saunders E."/>
            <person name="Tapia R."/>
            <person name="Detter C."/>
            <person name="Brettin T."/>
            <person name="Han J."/>
            <person name="Woyke T."/>
            <person name="Goodwin L."/>
            <person name="Pennacchio L."/>
            <person name="Nolan M."/>
            <person name="Cook A.M."/>
            <person name="Kjelleberg S."/>
            <person name="Thomas T."/>
        </authorList>
    </citation>
    <scope>NUCLEOTIDE SEQUENCE [LARGE SCALE GENOMIC DNA]</scope>
    <source>
        <strain evidence="9">DS-1 / DSM 13023 / NCIMB 13966</strain>
    </source>
</reference>
<evidence type="ECO:0000313" key="8">
    <source>
        <dbReference type="EMBL" id="ABS64936.1"/>
    </source>
</evidence>
<dbReference type="OrthoDB" id="9806170at2"/>
<dbReference type="Gene3D" id="3.40.50.170">
    <property type="entry name" value="Formyl transferase, N-terminal domain"/>
    <property type="match status" value="1"/>
</dbReference>
<comment type="function">
    <text evidence="6">Catalyzes the transfer of a formyl group from 10-formyltetrahydrofolate to 5-phospho-ribosyl-glycinamide (GAR), producing 5-phospho-ribosyl-N-formylglycinamide (FGAR) and tetrahydrofolate.</text>
</comment>
<feature type="site" description="Raises pKa of active site His" evidence="6">
    <location>
        <position position="144"/>
    </location>
</feature>
<feature type="domain" description="Formyl transferase N-terminal" evidence="7">
    <location>
        <begin position="1"/>
        <end position="181"/>
    </location>
</feature>
<dbReference type="InterPro" id="IPR036477">
    <property type="entry name" value="Formyl_transf_N_sf"/>
</dbReference>
<comment type="pathway">
    <text evidence="1 6">Purine metabolism; IMP biosynthesis via de novo pathway; N(2)-formyl-N(1)-(5-phospho-D-ribosyl)glycinamide from N(1)-(5-phospho-D-ribosyl)glycinamide (10-formyl THF route): step 1/1.</text>
</comment>
<dbReference type="EC" id="2.1.2.2" evidence="6"/>
<dbReference type="eggNOG" id="COG0299">
    <property type="taxonomic scope" value="Bacteria"/>
</dbReference>
<dbReference type="PANTHER" id="PTHR43369">
    <property type="entry name" value="PHOSPHORIBOSYLGLYCINAMIDE FORMYLTRANSFERASE"/>
    <property type="match status" value="1"/>
</dbReference>
<feature type="active site" description="Proton donor" evidence="6">
    <location>
        <position position="108"/>
    </location>
</feature>
<dbReference type="PANTHER" id="PTHR43369:SF2">
    <property type="entry name" value="PHOSPHORIBOSYLGLYCINAMIDE FORMYLTRANSFERASE"/>
    <property type="match status" value="1"/>
</dbReference>
<dbReference type="SUPFAM" id="SSF53328">
    <property type="entry name" value="Formyltransferase"/>
    <property type="match status" value="1"/>
</dbReference>
<dbReference type="UniPathway" id="UPA00074">
    <property type="reaction ID" value="UER00126"/>
</dbReference>
<dbReference type="NCBIfam" id="TIGR00639">
    <property type="entry name" value="PurN"/>
    <property type="match status" value="1"/>
</dbReference>
<evidence type="ECO:0000256" key="2">
    <source>
        <dbReference type="ARBA" id="ARBA00022679"/>
    </source>
</evidence>
<dbReference type="HOGENOM" id="CLU_038395_1_1_5"/>
<organism evidence="8 9">
    <name type="scientific">Parvibaculum lavamentivorans (strain DS-1 / DSM 13023 / NCIMB 13966)</name>
    <dbReference type="NCBI Taxonomy" id="402881"/>
    <lineage>
        <taxon>Bacteria</taxon>
        <taxon>Pseudomonadati</taxon>
        <taxon>Pseudomonadota</taxon>
        <taxon>Alphaproteobacteria</taxon>
        <taxon>Hyphomicrobiales</taxon>
        <taxon>Parvibaculaceae</taxon>
        <taxon>Parvibaculum</taxon>
    </lineage>
</organism>
<dbReference type="STRING" id="402881.Plav_3332"/>
<protein>
    <recommendedName>
        <fullName evidence="6">Phosphoribosylglycinamide formyltransferase</fullName>
        <ecNumber evidence="6">2.1.2.2</ecNumber>
    </recommendedName>
    <alternativeName>
        <fullName evidence="6">5'-phosphoribosylglycinamide transformylase</fullName>
    </alternativeName>
    <alternativeName>
        <fullName evidence="6">GAR transformylase</fullName>
        <shortName evidence="6">GART</shortName>
    </alternativeName>
</protein>
<dbReference type="AlphaFoldDB" id="A7HYF3"/>
<comment type="catalytic activity">
    <reaction evidence="5 6">
        <text>N(1)-(5-phospho-beta-D-ribosyl)glycinamide + (6R)-10-formyltetrahydrofolate = N(2)-formyl-N(1)-(5-phospho-beta-D-ribosyl)glycinamide + (6S)-5,6,7,8-tetrahydrofolate + H(+)</text>
        <dbReference type="Rhea" id="RHEA:15053"/>
        <dbReference type="ChEBI" id="CHEBI:15378"/>
        <dbReference type="ChEBI" id="CHEBI:57453"/>
        <dbReference type="ChEBI" id="CHEBI:143788"/>
        <dbReference type="ChEBI" id="CHEBI:147286"/>
        <dbReference type="ChEBI" id="CHEBI:195366"/>
        <dbReference type="EC" id="2.1.2.2"/>
    </reaction>
</comment>
<dbReference type="RefSeq" id="WP_012112267.1">
    <property type="nucleotide sequence ID" value="NC_009719.1"/>
</dbReference>
<evidence type="ECO:0000256" key="6">
    <source>
        <dbReference type="HAMAP-Rule" id="MF_01930"/>
    </source>
</evidence>
<evidence type="ECO:0000313" key="9">
    <source>
        <dbReference type="Proteomes" id="UP000006377"/>
    </source>
</evidence>
<dbReference type="CDD" id="cd08645">
    <property type="entry name" value="FMT_core_GART"/>
    <property type="match status" value="1"/>
</dbReference>
<dbReference type="InterPro" id="IPR002376">
    <property type="entry name" value="Formyl_transf_N"/>
</dbReference>
<dbReference type="Pfam" id="PF00551">
    <property type="entry name" value="Formyl_trans_N"/>
    <property type="match status" value="1"/>
</dbReference>
<dbReference type="GO" id="GO:0004644">
    <property type="term" value="F:phosphoribosylglycinamide formyltransferase activity"/>
    <property type="evidence" value="ECO:0007669"/>
    <property type="project" value="UniProtKB-UniRule"/>
</dbReference>
<keyword evidence="3 6" id="KW-0658">Purine biosynthesis</keyword>
<evidence type="ECO:0000256" key="5">
    <source>
        <dbReference type="ARBA" id="ARBA00047664"/>
    </source>
</evidence>
<evidence type="ECO:0000256" key="1">
    <source>
        <dbReference type="ARBA" id="ARBA00005054"/>
    </source>
</evidence>
<feature type="binding site" evidence="6">
    <location>
        <position position="64"/>
    </location>
    <ligand>
        <name>(6R)-10-formyltetrahydrofolate</name>
        <dbReference type="ChEBI" id="CHEBI:195366"/>
    </ligand>
</feature>
<feature type="binding site" evidence="6">
    <location>
        <position position="106"/>
    </location>
    <ligand>
        <name>(6R)-10-formyltetrahydrofolate</name>
        <dbReference type="ChEBI" id="CHEBI:195366"/>
    </ligand>
</feature>
<proteinExistence type="inferred from homology"/>
<dbReference type="Proteomes" id="UP000006377">
    <property type="component" value="Chromosome"/>
</dbReference>
<sequence length="214" mass="23018">MRIGILISGRGSNLKALIDTCAEPGFRGRIALVISNRPGAPGLAIAEAAGIPTLVIDHKEYASRTTFDAELDQALRKAGVELICNAGFMRILTDEFVEKWRDRQINIHPSILPAFKGMHVHQRALDAGVKITGCTVHFVRAEMDEGPIVAQAAVPVLPGDTAETLAARVLEAEHKLYPLALRLIVDGRARVAGEQVVIDYDGETLAGPLFVPAV</sequence>
<dbReference type="GO" id="GO:0005829">
    <property type="term" value="C:cytosol"/>
    <property type="evidence" value="ECO:0007669"/>
    <property type="project" value="TreeGrafter"/>
</dbReference>
<evidence type="ECO:0000259" key="7">
    <source>
        <dbReference type="Pfam" id="PF00551"/>
    </source>
</evidence>
<comment type="similarity">
    <text evidence="4 6">Belongs to the GART family.</text>
</comment>
<feature type="binding site" evidence="6">
    <location>
        <begin position="89"/>
        <end position="92"/>
    </location>
    <ligand>
        <name>(6R)-10-formyltetrahydrofolate</name>
        <dbReference type="ChEBI" id="CHEBI:195366"/>
    </ligand>
</feature>
<dbReference type="InterPro" id="IPR001555">
    <property type="entry name" value="GART_AS"/>
</dbReference>
<dbReference type="InterPro" id="IPR004607">
    <property type="entry name" value="GART"/>
</dbReference>
<dbReference type="PROSITE" id="PS00373">
    <property type="entry name" value="GART"/>
    <property type="match status" value="1"/>
</dbReference>
<feature type="binding site" evidence="6">
    <location>
        <begin position="11"/>
        <end position="13"/>
    </location>
    <ligand>
        <name>N(1)-(5-phospho-beta-D-ribosyl)glycinamide</name>
        <dbReference type="ChEBI" id="CHEBI:143788"/>
    </ligand>
</feature>
<dbReference type="GO" id="GO:0006189">
    <property type="term" value="P:'de novo' IMP biosynthetic process"/>
    <property type="evidence" value="ECO:0007669"/>
    <property type="project" value="UniProtKB-UniRule"/>
</dbReference>
<gene>
    <name evidence="6" type="primary">purN</name>
    <name evidence="8" type="ordered locus">Plav_3332</name>
</gene>
<dbReference type="KEGG" id="pla:Plav_3332"/>
<dbReference type="EMBL" id="CP000774">
    <property type="protein sequence ID" value="ABS64936.1"/>
    <property type="molecule type" value="Genomic_DNA"/>
</dbReference>
<name>A7HYF3_PARL1</name>
<keyword evidence="9" id="KW-1185">Reference proteome</keyword>
<evidence type="ECO:0000256" key="4">
    <source>
        <dbReference type="ARBA" id="ARBA00038440"/>
    </source>
</evidence>
<accession>A7HYF3</accession>